<reference evidence="2 3" key="1">
    <citation type="submission" date="2014-09" db="EMBL/GenBank/DDBJ databases">
        <authorList>
            <person name="Ellenberger Sabrina"/>
        </authorList>
    </citation>
    <scope>NUCLEOTIDE SEQUENCE [LARGE SCALE GENOMIC DNA]</scope>
    <source>
        <strain evidence="2 3">CBS 412.66</strain>
    </source>
</reference>
<evidence type="ECO:0000256" key="1">
    <source>
        <dbReference type="SAM" id="MobiDB-lite"/>
    </source>
</evidence>
<protein>
    <submittedName>
        <fullName evidence="2">Uncharacterized protein</fullName>
    </submittedName>
</protein>
<dbReference type="OrthoDB" id="2288679at2759"/>
<proteinExistence type="predicted"/>
<keyword evidence="3" id="KW-1185">Reference proteome</keyword>
<dbReference type="Proteomes" id="UP000054107">
    <property type="component" value="Unassembled WGS sequence"/>
</dbReference>
<feature type="region of interest" description="Disordered" evidence="1">
    <location>
        <begin position="23"/>
        <end position="62"/>
    </location>
</feature>
<evidence type="ECO:0000313" key="2">
    <source>
        <dbReference type="EMBL" id="CEP13742.1"/>
    </source>
</evidence>
<dbReference type="EMBL" id="LN730558">
    <property type="protein sequence ID" value="CEP13742.1"/>
    <property type="molecule type" value="Genomic_DNA"/>
</dbReference>
<organism evidence="2 3">
    <name type="scientific">Parasitella parasitica</name>
    <dbReference type="NCBI Taxonomy" id="35722"/>
    <lineage>
        <taxon>Eukaryota</taxon>
        <taxon>Fungi</taxon>
        <taxon>Fungi incertae sedis</taxon>
        <taxon>Mucoromycota</taxon>
        <taxon>Mucoromycotina</taxon>
        <taxon>Mucoromycetes</taxon>
        <taxon>Mucorales</taxon>
        <taxon>Mucorineae</taxon>
        <taxon>Mucoraceae</taxon>
        <taxon>Parasitella</taxon>
    </lineage>
</organism>
<accession>A0A0B7NDX7</accession>
<gene>
    <name evidence="2" type="primary">PARPA_07876.1 scaffold 31073</name>
</gene>
<dbReference type="AlphaFoldDB" id="A0A0B7NDX7"/>
<evidence type="ECO:0000313" key="3">
    <source>
        <dbReference type="Proteomes" id="UP000054107"/>
    </source>
</evidence>
<dbReference type="STRING" id="35722.A0A0B7NDX7"/>
<name>A0A0B7NDX7_9FUNG</name>
<sequence length="281" mass="30560">MVKQSLKNKVSAVDTSAMIGVSGAGSSGVCASVPSDGGKAREEHVARTNKAPHGPNDSHATKNCQFLKFQRAKEEGKCVKCWKPFEKGHLCHGNKPPGVGPSPTSSNNNHEVFATSVVPASKAESSTKDIKFEHDLDFDVLLGVDVLPKMNIGLTGVAFRIDGEHVHSDAAVNDEEMFKNINLDFEGKDLEADNAPAGTVEEQKAFVSYIKESLRQNALIPVESSCPLPESIIQLPTKEGATAHRRPFTIAESLKPVVEKQIKEWLRTETIGRSRINTKFF</sequence>